<dbReference type="AlphaFoldDB" id="E0S536"/>
<keyword evidence="1" id="KW-0614">Plasmid</keyword>
<evidence type="ECO:0000313" key="1">
    <source>
        <dbReference type="EMBL" id="ADL36518.1"/>
    </source>
</evidence>
<evidence type="ECO:0000313" key="2">
    <source>
        <dbReference type="Proteomes" id="UP000001299"/>
    </source>
</evidence>
<keyword evidence="2" id="KW-1185">Reference proteome</keyword>
<organism evidence="1 2">
    <name type="scientific">Butyrivibrio proteoclasticus (strain ATCC 51982 / DSM 14932 / B316)</name>
    <name type="common">Clostridium proteoclasticum</name>
    <dbReference type="NCBI Taxonomy" id="515622"/>
    <lineage>
        <taxon>Bacteria</taxon>
        <taxon>Bacillati</taxon>
        <taxon>Bacillota</taxon>
        <taxon>Clostridia</taxon>
        <taxon>Lachnospirales</taxon>
        <taxon>Lachnospiraceae</taxon>
        <taxon>Butyrivibrio</taxon>
    </lineage>
</organism>
<accession>E0S536</accession>
<gene>
    <name evidence="1" type="ordered locus">bpr_IV154</name>
</gene>
<proteinExistence type="predicted"/>
<dbReference type="KEGG" id="bpb:bpr_IV154"/>
<dbReference type="HOGENOM" id="CLU_3023320_0_0_9"/>
<dbReference type="EMBL" id="CP001813">
    <property type="protein sequence ID" value="ADL36518.1"/>
    <property type="molecule type" value="Genomic_DNA"/>
</dbReference>
<geneLocation type="plasmid" evidence="1 2">
    <name>pCY186</name>
</geneLocation>
<reference evidence="1 2" key="1">
    <citation type="journal article" date="2010" name="PLoS ONE">
        <title>The glycobiome of the rumen bacterium Butyrivibrio proteoclasticus B316(T) highlights adaptation to a polysaccharide-rich environment.</title>
        <authorList>
            <person name="Kelly W.J."/>
            <person name="Leahy S.C."/>
            <person name="Altermann E."/>
            <person name="Yeoman C.J."/>
            <person name="Dunne J.C."/>
            <person name="Kong Z."/>
            <person name="Pacheco D.M."/>
            <person name="Li D."/>
            <person name="Noel S.J."/>
            <person name="Moon C.D."/>
            <person name="Cookson A.L."/>
            <person name="Attwood G.T."/>
        </authorList>
    </citation>
    <scope>NUCLEOTIDE SEQUENCE [LARGE SCALE GENOMIC DNA]</scope>
    <source>
        <strain evidence="2">ATCC 51982 / DSM 14932 / B316</strain>
        <plasmid evidence="2">Plasmid pCY186</plasmid>
    </source>
</reference>
<protein>
    <submittedName>
        <fullName evidence="1">Uncharacterized protein</fullName>
    </submittedName>
</protein>
<name>E0S536_BUTPB</name>
<dbReference type="Proteomes" id="UP000001299">
    <property type="component" value="Plasmid pCY186"/>
</dbReference>
<sequence>MMLEHLILVTQRCQVLKHLTPLFIWYKDASWIGAIYKCHEENNRNGYDFCNTYFA</sequence>